<keyword evidence="5 7" id="KW-1133">Transmembrane helix</keyword>
<keyword evidence="2" id="KW-0813">Transport</keyword>
<dbReference type="PANTHER" id="PTHR42718">
    <property type="entry name" value="MAJOR FACILITATOR SUPERFAMILY MULTIDRUG TRANSPORTER MFSC"/>
    <property type="match status" value="1"/>
</dbReference>
<evidence type="ECO:0000256" key="1">
    <source>
        <dbReference type="ARBA" id="ARBA00004651"/>
    </source>
</evidence>
<evidence type="ECO:0000256" key="7">
    <source>
        <dbReference type="SAM" id="Phobius"/>
    </source>
</evidence>
<evidence type="ECO:0000313" key="10">
    <source>
        <dbReference type="Proteomes" id="UP001628078"/>
    </source>
</evidence>
<dbReference type="InterPro" id="IPR036259">
    <property type="entry name" value="MFS_trans_sf"/>
</dbReference>
<keyword evidence="6 7" id="KW-0472">Membrane</keyword>
<evidence type="ECO:0000256" key="5">
    <source>
        <dbReference type="ARBA" id="ARBA00022989"/>
    </source>
</evidence>
<accession>A0ABQ5JMC4</accession>
<feature type="transmembrane region" description="Helical" evidence="7">
    <location>
        <begin position="391"/>
        <end position="413"/>
    </location>
</feature>
<evidence type="ECO:0000256" key="2">
    <source>
        <dbReference type="ARBA" id="ARBA00022448"/>
    </source>
</evidence>
<feature type="transmembrane region" description="Helical" evidence="7">
    <location>
        <begin position="294"/>
        <end position="317"/>
    </location>
</feature>
<feature type="transmembrane region" description="Helical" evidence="7">
    <location>
        <begin position="163"/>
        <end position="183"/>
    </location>
</feature>
<dbReference type="SUPFAM" id="SSF103473">
    <property type="entry name" value="MFS general substrate transporter"/>
    <property type="match status" value="1"/>
</dbReference>
<feature type="transmembrane region" description="Helical" evidence="7">
    <location>
        <begin position="195"/>
        <end position="216"/>
    </location>
</feature>
<comment type="caution">
    <text evidence="9">The sequence shown here is derived from an EMBL/GenBank/DDBJ whole genome shotgun (WGS) entry which is preliminary data.</text>
</comment>
<name>A0ABQ5JMC4_9LACO</name>
<dbReference type="CDD" id="cd17321">
    <property type="entry name" value="MFS_MMR_MDR_like"/>
    <property type="match status" value="1"/>
</dbReference>
<keyword evidence="4 7" id="KW-0812">Transmembrane</keyword>
<dbReference type="RefSeq" id="WP_407883077.1">
    <property type="nucleotide sequence ID" value="NZ_BQXO01000002.1"/>
</dbReference>
<reference evidence="9 10" key="1">
    <citation type="submission" date="2022-03" db="EMBL/GenBank/DDBJ databases">
        <title>Draft genome sequence of Furfurilactobacillus curtus JCM 31185.</title>
        <authorList>
            <person name="Suzuki S."/>
            <person name="Endo A."/>
            <person name="Kajikawa A."/>
        </authorList>
    </citation>
    <scope>NUCLEOTIDE SEQUENCE [LARGE SCALE GENOMIC DNA]</scope>
    <source>
        <strain evidence="9 10">JCM 31185</strain>
    </source>
</reference>
<comment type="subcellular location">
    <subcellularLocation>
        <location evidence="1">Cell membrane</location>
        <topology evidence="1">Multi-pass membrane protein</topology>
    </subcellularLocation>
</comment>
<evidence type="ECO:0000256" key="6">
    <source>
        <dbReference type="ARBA" id="ARBA00023136"/>
    </source>
</evidence>
<proteinExistence type="predicted"/>
<dbReference type="PANTHER" id="PTHR42718:SF46">
    <property type="entry name" value="BLR6921 PROTEIN"/>
    <property type="match status" value="1"/>
</dbReference>
<feature type="transmembrane region" description="Helical" evidence="7">
    <location>
        <begin position="78"/>
        <end position="101"/>
    </location>
</feature>
<organism evidence="9 10">
    <name type="scientific">Furfurilactobacillus curtus</name>
    <dbReference type="NCBI Taxonomy" id="1746200"/>
    <lineage>
        <taxon>Bacteria</taxon>
        <taxon>Bacillati</taxon>
        <taxon>Bacillota</taxon>
        <taxon>Bacilli</taxon>
        <taxon>Lactobacillales</taxon>
        <taxon>Lactobacillaceae</taxon>
        <taxon>Furfurilactobacillus</taxon>
    </lineage>
</organism>
<dbReference type="EMBL" id="BQXO01000002">
    <property type="protein sequence ID" value="GKT05657.1"/>
    <property type="molecule type" value="Genomic_DNA"/>
</dbReference>
<evidence type="ECO:0000259" key="8">
    <source>
        <dbReference type="PROSITE" id="PS50850"/>
    </source>
</evidence>
<protein>
    <submittedName>
        <fullName evidence="9">MFS transporter</fullName>
    </submittedName>
</protein>
<gene>
    <name evidence="9" type="ORF">JCM31185_09450</name>
</gene>
<feature type="transmembrane region" description="Helical" evidence="7">
    <location>
        <begin position="353"/>
        <end position="370"/>
    </location>
</feature>
<dbReference type="Pfam" id="PF07690">
    <property type="entry name" value="MFS_1"/>
    <property type="match status" value="2"/>
</dbReference>
<dbReference type="PRINTS" id="PR01036">
    <property type="entry name" value="TCRTETB"/>
</dbReference>
<feature type="transmembrane region" description="Helical" evidence="7">
    <location>
        <begin position="222"/>
        <end position="244"/>
    </location>
</feature>
<feature type="transmembrane region" description="Helical" evidence="7">
    <location>
        <begin position="329"/>
        <end position="347"/>
    </location>
</feature>
<evidence type="ECO:0000256" key="4">
    <source>
        <dbReference type="ARBA" id="ARBA00022692"/>
    </source>
</evidence>
<dbReference type="InterPro" id="IPR020846">
    <property type="entry name" value="MFS_dom"/>
</dbReference>
<keyword evidence="10" id="KW-1185">Reference proteome</keyword>
<feature type="domain" description="Major facilitator superfamily (MFS) profile" evidence="8">
    <location>
        <begin position="9"/>
        <end position="464"/>
    </location>
</feature>
<feature type="transmembrane region" description="Helical" evidence="7">
    <location>
        <begin position="48"/>
        <end position="66"/>
    </location>
</feature>
<feature type="transmembrane region" description="Helical" evidence="7">
    <location>
        <begin position="107"/>
        <end position="127"/>
    </location>
</feature>
<sequence>MQQRSRWLLLLATSSVSFMSTIDASIVNIAIPHISRDLKVPMNEAEWVVSVYLVLICTLLIFFGKLSDQIGRIPVFQVGTLIFLVGSLGCGLSQSLPLLLAARAVQALGSAMVMATNFGIITQIFSVDQHGRALGINSAFVQVGNLAGPGLGGLIISLVNWHWIFFVNLPIGLIAFWFGNRIFPKSPLKLAHVHVDWWGYSTFAPMMITFFVAIFWGQAVGFHQTGVLSLFIVAGILLAAFIGIEHHVSDPLIDLKIFANRGFSLGIISAMLVYMVGYFNNVLMPFYLQETLTLSAASAGLILMTVPLLNIISAPTGGIIADHIGAERVSFYALFLFIIPGLIFIFVQPNWSIVWLIVALAGFGIANGAFQNNPMIMGNAGPQFQGIAGAIAALGRNLGMTIGLSLSTSLLYVGISLKAGYRLTSYPQQHPQWFVFGMHFSYLIAFCLILIALGLLGWLLNSRRVISNSLNQQRQSKDI</sequence>
<dbReference type="Gene3D" id="1.20.1720.10">
    <property type="entry name" value="Multidrug resistance protein D"/>
    <property type="match status" value="1"/>
</dbReference>
<dbReference type="PROSITE" id="PS50850">
    <property type="entry name" value="MFS"/>
    <property type="match status" value="1"/>
</dbReference>
<dbReference type="Gene3D" id="1.20.1250.20">
    <property type="entry name" value="MFS general substrate transporter like domains"/>
    <property type="match status" value="1"/>
</dbReference>
<feature type="transmembrane region" description="Helical" evidence="7">
    <location>
        <begin position="433"/>
        <end position="460"/>
    </location>
</feature>
<dbReference type="InterPro" id="IPR011701">
    <property type="entry name" value="MFS"/>
</dbReference>
<keyword evidence="3" id="KW-1003">Cell membrane</keyword>
<dbReference type="Proteomes" id="UP001628078">
    <property type="component" value="Unassembled WGS sequence"/>
</dbReference>
<feature type="transmembrane region" description="Helical" evidence="7">
    <location>
        <begin position="265"/>
        <end position="288"/>
    </location>
</feature>
<evidence type="ECO:0000256" key="3">
    <source>
        <dbReference type="ARBA" id="ARBA00022475"/>
    </source>
</evidence>
<evidence type="ECO:0000313" key="9">
    <source>
        <dbReference type="EMBL" id="GKT05657.1"/>
    </source>
</evidence>
<feature type="transmembrane region" description="Helical" evidence="7">
    <location>
        <begin position="139"/>
        <end position="157"/>
    </location>
</feature>